<dbReference type="OrthoDB" id="2998174at2759"/>
<keyword evidence="4" id="KW-1185">Reference proteome</keyword>
<dbReference type="InterPro" id="IPR008949">
    <property type="entry name" value="Isoprenoid_synthase_dom_sf"/>
</dbReference>
<comment type="similarity">
    <text evidence="1">Belongs to the trichodiene synthase family.</text>
</comment>
<evidence type="ECO:0000256" key="2">
    <source>
        <dbReference type="ARBA" id="ARBA00023239"/>
    </source>
</evidence>
<gene>
    <name evidence="3" type="ORF">FISHEDRAFT_36324</name>
</gene>
<dbReference type="Proteomes" id="UP000054144">
    <property type="component" value="Unassembled WGS sequence"/>
</dbReference>
<dbReference type="Pfam" id="PF06330">
    <property type="entry name" value="TRI5"/>
    <property type="match status" value="1"/>
</dbReference>
<protein>
    <submittedName>
        <fullName evidence="3">Terpenoid synthase</fullName>
    </submittedName>
</protein>
<dbReference type="InterPro" id="IPR024652">
    <property type="entry name" value="Trichodiene_synth"/>
</dbReference>
<name>A0A0D7AJV4_9AGAR</name>
<dbReference type="Gene3D" id="1.10.600.10">
    <property type="entry name" value="Farnesyl Diphosphate Synthase"/>
    <property type="match status" value="1"/>
</dbReference>
<organism evidence="3 4">
    <name type="scientific">Fistulina hepatica ATCC 64428</name>
    <dbReference type="NCBI Taxonomy" id="1128425"/>
    <lineage>
        <taxon>Eukaryota</taxon>
        <taxon>Fungi</taxon>
        <taxon>Dikarya</taxon>
        <taxon>Basidiomycota</taxon>
        <taxon>Agaricomycotina</taxon>
        <taxon>Agaricomycetes</taxon>
        <taxon>Agaricomycetidae</taxon>
        <taxon>Agaricales</taxon>
        <taxon>Fistulinaceae</taxon>
        <taxon>Fistulina</taxon>
    </lineage>
</organism>
<evidence type="ECO:0000256" key="1">
    <source>
        <dbReference type="ARBA" id="ARBA00007946"/>
    </source>
</evidence>
<sequence length="296" mass="33479">MEPVEIRGVISDFLQRCAMIYPTCDKHAGFEAECIAVSVERGYIKADDKSFRYSIKGGVSMACNAYGHLKNRRLQTFICLYTAFLIYLDDMFDQDVESVREFNHRFVTGQKQRHWLLDHFAALLLEMPNLWGPVVANMMTTSTLNLVTALSLEHELQGVTLESDAVRYPTFARVMSGASETYALFAFPPELPLRSYLQALPDLMIYINNGNDILSFYKEELDGETVNRVHMIAKCRSVPQSVVLRDIVDDAVAAHRRITGTLEPWPAAQSAFLSFSQGYVGFHAGITRYRLNELGL</sequence>
<keyword evidence="2" id="KW-0456">Lyase</keyword>
<dbReference type="AlphaFoldDB" id="A0A0D7AJV4"/>
<evidence type="ECO:0000313" key="4">
    <source>
        <dbReference type="Proteomes" id="UP000054144"/>
    </source>
</evidence>
<dbReference type="EMBL" id="KN881647">
    <property type="protein sequence ID" value="KIY51852.1"/>
    <property type="molecule type" value="Genomic_DNA"/>
</dbReference>
<dbReference type="SFLD" id="SFLDS00005">
    <property type="entry name" value="Isoprenoid_Synthase_Type_I"/>
    <property type="match status" value="1"/>
</dbReference>
<evidence type="ECO:0000313" key="3">
    <source>
        <dbReference type="EMBL" id="KIY51852.1"/>
    </source>
</evidence>
<dbReference type="SUPFAM" id="SSF48576">
    <property type="entry name" value="Terpenoid synthases"/>
    <property type="match status" value="1"/>
</dbReference>
<dbReference type="GO" id="GO:0016838">
    <property type="term" value="F:carbon-oxygen lyase activity, acting on phosphates"/>
    <property type="evidence" value="ECO:0007669"/>
    <property type="project" value="InterPro"/>
</dbReference>
<proteinExistence type="inferred from homology"/>
<reference evidence="3 4" key="1">
    <citation type="journal article" date="2015" name="Fungal Genet. Biol.">
        <title>Evolution of novel wood decay mechanisms in Agaricales revealed by the genome sequences of Fistulina hepatica and Cylindrobasidium torrendii.</title>
        <authorList>
            <person name="Floudas D."/>
            <person name="Held B.W."/>
            <person name="Riley R."/>
            <person name="Nagy L.G."/>
            <person name="Koehler G."/>
            <person name="Ransdell A.S."/>
            <person name="Younus H."/>
            <person name="Chow J."/>
            <person name="Chiniquy J."/>
            <person name="Lipzen A."/>
            <person name="Tritt A."/>
            <person name="Sun H."/>
            <person name="Haridas S."/>
            <person name="LaButti K."/>
            <person name="Ohm R.A."/>
            <person name="Kues U."/>
            <person name="Blanchette R.A."/>
            <person name="Grigoriev I.V."/>
            <person name="Minto R.E."/>
            <person name="Hibbett D.S."/>
        </authorList>
    </citation>
    <scope>NUCLEOTIDE SEQUENCE [LARGE SCALE GENOMIC DNA]</scope>
    <source>
        <strain evidence="3 4">ATCC 64428</strain>
    </source>
</reference>
<accession>A0A0D7AJV4</accession>
<dbReference type="SFLD" id="SFLDG01021">
    <property type="entry name" value="Trichodiene_Synthase_Like"/>
    <property type="match status" value="1"/>
</dbReference>